<dbReference type="OrthoDB" id="10678044at2759"/>
<keyword evidence="3" id="KW-1185">Reference proteome</keyword>
<evidence type="ECO:0000313" key="2">
    <source>
        <dbReference type="EMBL" id="KAH7116197.1"/>
    </source>
</evidence>
<name>A0A9P9DBY7_9PLEO</name>
<protein>
    <submittedName>
        <fullName evidence="2">Uncharacterized protein</fullName>
    </submittedName>
</protein>
<dbReference type="AlphaFoldDB" id="A0A9P9DBY7"/>
<dbReference type="EMBL" id="JAGMWT010000015">
    <property type="protein sequence ID" value="KAH7116197.1"/>
    <property type="molecule type" value="Genomic_DNA"/>
</dbReference>
<evidence type="ECO:0000256" key="1">
    <source>
        <dbReference type="SAM" id="MobiDB-lite"/>
    </source>
</evidence>
<feature type="region of interest" description="Disordered" evidence="1">
    <location>
        <begin position="253"/>
        <end position="291"/>
    </location>
</feature>
<organism evidence="2 3">
    <name type="scientific">Dendryphion nanum</name>
    <dbReference type="NCBI Taxonomy" id="256645"/>
    <lineage>
        <taxon>Eukaryota</taxon>
        <taxon>Fungi</taxon>
        <taxon>Dikarya</taxon>
        <taxon>Ascomycota</taxon>
        <taxon>Pezizomycotina</taxon>
        <taxon>Dothideomycetes</taxon>
        <taxon>Pleosporomycetidae</taxon>
        <taxon>Pleosporales</taxon>
        <taxon>Torulaceae</taxon>
        <taxon>Dendryphion</taxon>
    </lineage>
</organism>
<gene>
    <name evidence="2" type="ORF">B0J11DRAFT_510536</name>
</gene>
<feature type="compositionally biased region" description="Basic and acidic residues" evidence="1">
    <location>
        <begin position="136"/>
        <end position="148"/>
    </location>
</feature>
<feature type="region of interest" description="Disordered" evidence="1">
    <location>
        <begin position="136"/>
        <end position="234"/>
    </location>
</feature>
<feature type="compositionally biased region" description="Basic residues" evidence="1">
    <location>
        <begin position="207"/>
        <end position="218"/>
    </location>
</feature>
<reference evidence="2" key="1">
    <citation type="journal article" date="2021" name="Nat. Commun.">
        <title>Genetic determinants of endophytism in the Arabidopsis root mycobiome.</title>
        <authorList>
            <person name="Mesny F."/>
            <person name="Miyauchi S."/>
            <person name="Thiergart T."/>
            <person name="Pickel B."/>
            <person name="Atanasova L."/>
            <person name="Karlsson M."/>
            <person name="Huettel B."/>
            <person name="Barry K.W."/>
            <person name="Haridas S."/>
            <person name="Chen C."/>
            <person name="Bauer D."/>
            <person name="Andreopoulos W."/>
            <person name="Pangilinan J."/>
            <person name="LaButti K."/>
            <person name="Riley R."/>
            <person name="Lipzen A."/>
            <person name="Clum A."/>
            <person name="Drula E."/>
            <person name="Henrissat B."/>
            <person name="Kohler A."/>
            <person name="Grigoriev I.V."/>
            <person name="Martin F.M."/>
            <person name="Hacquard S."/>
        </authorList>
    </citation>
    <scope>NUCLEOTIDE SEQUENCE</scope>
    <source>
        <strain evidence="2">MPI-CAGE-CH-0243</strain>
    </source>
</reference>
<evidence type="ECO:0000313" key="3">
    <source>
        <dbReference type="Proteomes" id="UP000700596"/>
    </source>
</evidence>
<dbReference type="Proteomes" id="UP000700596">
    <property type="component" value="Unassembled WGS sequence"/>
</dbReference>
<sequence length="323" mass="36506">MNLNMSRTLFSSGQFEARLSSMPWRFIVADEVRFLARYFLKANPNFTTAQSLRIGRLFQRASSCCHDLRNNPDPNRIYEEVVRKVQVVAGTLRVNEDDDVFKAGLLNQFALEPLPLLFAKGGREDGGKDIVKDIVQDKRKAKGNDKVKSKPAVAPPKTAPALPTRQSTRKRQATQRKKEFTESLTKKKKGSPKPSLKPSLKPSPKPQPRRRARTKRQGTLKEIGQFSATQEEEPLMEMIEDWRREQPDRLIETFPSPAELQPQQPPQDVDQTRLPPTGFFSTISPAAQMGQARSTILDFPRVAREGLMPPMGSFSTKVPKKRG</sequence>
<proteinExistence type="predicted"/>
<comment type="caution">
    <text evidence="2">The sequence shown here is derived from an EMBL/GenBank/DDBJ whole genome shotgun (WGS) entry which is preliminary data.</text>
</comment>
<feature type="compositionally biased region" description="Basic and acidic residues" evidence="1">
    <location>
        <begin position="176"/>
        <end position="185"/>
    </location>
</feature>
<accession>A0A9P9DBY7</accession>